<proteinExistence type="inferred from homology"/>
<dbReference type="InterPro" id="IPR036452">
    <property type="entry name" value="Ribo_hydro-like"/>
</dbReference>
<dbReference type="Gene3D" id="3.90.245.10">
    <property type="entry name" value="Ribonucleoside hydrolase-like"/>
    <property type="match status" value="1"/>
</dbReference>
<evidence type="ECO:0000313" key="4">
    <source>
        <dbReference type="Proteomes" id="UP001652700"/>
    </source>
</evidence>
<dbReference type="GO" id="GO:0016799">
    <property type="term" value="F:hydrolase activity, hydrolyzing N-glycosyl compounds"/>
    <property type="evidence" value="ECO:0007669"/>
    <property type="project" value="InterPro"/>
</dbReference>
<dbReference type="EnsemblMetazoa" id="XM_028293542.2">
    <property type="protein sequence ID" value="XP_028149343.1"/>
    <property type="gene ID" value="LOC114342748"/>
</dbReference>
<evidence type="ECO:0000313" key="6">
    <source>
        <dbReference type="RefSeq" id="XP_028149349.1"/>
    </source>
</evidence>
<dbReference type="Pfam" id="PF01156">
    <property type="entry name" value="IU_nuc_hydro"/>
    <property type="match status" value="1"/>
</dbReference>
<gene>
    <name evidence="5 6" type="primary">LOC114342748</name>
</gene>
<dbReference type="InterPro" id="IPR001910">
    <property type="entry name" value="Inosine/uridine_hydrolase_dom"/>
</dbReference>
<feature type="domain" description="Inosine/uridine-preferring nucleoside hydrolase" evidence="2">
    <location>
        <begin position="6"/>
        <end position="302"/>
    </location>
</feature>
<evidence type="ECO:0000256" key="1">
    <source>
        <dbReference type="ARBA" id="ARBA00009176"/>
    </source>
</evidence>
<dbReference type="GeneID" id="114342748"/>
<sequence>MKMRRVILDVDVGTDDYMALLHLMHAENRGEIKIEGIVCTSGNTDLDHVVINTVRLLELIGRTDIPVFKGAKRELILLNNIERYHGEDGLGDLYYDTDPDLSIVSKTPAAVAIHDIVDAHPNAVSLICVGPLTNLALSLKLYDDLASKIKDVWIMGGNYTAVGNVSRCAEFNFHVDPEAAYIALENLICPIYVLPWETCLLPKIPLEWRFEALGNATPELTLLTKAEEIIYKRHNREHWIPCDTFLTFAFTNPEEHILKSSIHHASVELHGDLTRGQVVLDHLKMNQPNVIIIEDIDTQLFIKEMLKCTKSLLC</sequence>
<dbReference type="Proteomes" id="UP001652700">
    <property type="component" value="Unplaced"/>
</dbReference>
<evidence type="ECO:0000259" key="2">
    <source>
        <dbReference type="Pfam" id="PF01156"/>
    </source>
</evidence>
<dbReference type="KEGG" id="dvv:114342748"/>
<dbReference type="RefSeq" id="XP_028149343.1">
    <property type="nucleotide sequence ID" value="XM_028293542.1"/>
</dbReference>
<dbReference type="PANTHER" id="PTHR46190:SF1">
    <property type="entry name" value="SI:CH211-201H21.5"/>
    <property type="match status" value="1"/>
</dbReference>
<dbReference type="CDD" id="cd02649">
    <property type="entry name" value="nuc_hydro_CeIAG"/>
    <property type="match status" value="1"/>
</dbReference>
<comment type="similarity">
    <text evidence="1">Belongs to the IUNH family.</text>
</comment>
<keyword evidence="4" id="KW-1185">Reference proteome</keyword>
<evidence type="ECO:0000313" key="5">
    <source>
        <dbReference type="RefSeq" id="XP_028149343.1"/>
    </source>
</evidence>
<protein>
    <submittedName>
        <fullName evidence="5 6">Uncharacterized protein LOC114342748</fullName>
    </submittedName>
</protein>
<name>A0A6P7GHQ3_DIAVI</name>
<dbReference type="InterPro" id="IPR052775">
    <property type="entry name" value="IUN_hydrolase"/>
</dbReference>
<dbReference type="RefSeq" id="XP_028149349.1">
    <property type="nucleotide sequence ID" value="XM_028293548.1"/>
</dbReference>
<dbReference type="SUPFAM" id="SSF53590">
    <property type="entry name" value="Nucleoside hydrolase"/>
    <property type="match status" value="1"/>
</dbReference>
<dbReference type="AlphaFoldDB" id="A0A6P7GHQ3"/>
<dbReference type="EnsemblMetazoa" id="XM_028293548.2">
    <property type="protein sequence ID" value="XP_028149349.1"/>
    <property type="gene ID" value="LOC114342748"/>
</dbReference>
<dbReference type="OrthoDB" id="432381at2759"/>
<reference evidence="3" key="2">
    <citation type="submission" date="2025-05" db="UniProtKB">
        <authorList>
            <consortium name="EnsemblMetazoa"/>
        </authorList>
    </citation>
    <scope>IDENTIFICATION</scope>
</reference>
<organism evidence="6">
    <name type="scientific">Diabrotica virgifera virgifera</name>
    <name type="common">western corn rootworm</name>
    <dbReference type="NCBI Taxonomy" id="50390"/>
    <lineage>
        <taxon>Eukaryota</taxon>
        <taxon>Metazoa</taxon>
        <taxon>Ecdysozoa</taxon>
        <taxon>Arthropoda</taxon>
        <taxon>Hexapoda</taxon>
        <taxon>Insecta</taxon>
        <taxon>Pterygota</taxon>
        <taxon>Neoptera</taxon>
        <taxon>Endopterygota</taxon>
        <taxon>Coleoptera</taxon>
        <taxon>Polyphaga</taxon>
        <taxon>Cucujiformia</taxon>
        <taxon>Chrysomeloidea</taxon>
        <taxon>Chrysomelidae</taxon>
        <taxon>Galerucinae</taxon>
        <taxon>Diabroticina</taxon>
        <taxon>Diabroticites</taxon>
        <taxon>Diabrotica</taxon>
    </lineage>
</organism>
<reference evidence="5 6" key="1">
    <citation type="submission" date="2025-04" db="UniProtKB">
        <authorList>
            <consortium name="RefSeq"/>
        </authorList>
    </citation>
    <scope>IDENTIFICATION</scope>
    <source>
        <tissue evidence="5 6">Whole insect</tissue>
    </source>
</reference>
<evidence type="ECO:0000313" key="3">
    <source>
        <dbReference type="EnsemblMetazoa" id="XP_028149343.1"/>
    </source>
</evidence>
<dbReference type="PANTHER" id="PTHR46190">
    <property type="entry name" value="SI:CH211-201H21.5-RELATED"/>
    <property type="match status" value="1"/>
</dbReference>
<accession>A0A6P7GHQ3</accession>